<keyword evidence="13" id="KW-0175">Coiled coil</keyword>
<dbReference type="InterPro" id="IPR050736">
    <property type="entry name" value="Sensor_HK_Regulatory"/>
</dbReference>
<dbReference type="InterPro" id="IPR003661">
    <property type="entry name" value="HisK_dim/P_dom"/>
</dbReference>
<dbReference type="PANTHER" id="PTHR43711">
    <property type="entry name" value="TWO-COMPONENT HISTIDINE KINASE"/>
    <property type="match status" value="1"/>
</dbReference>
<evidence type="ECO:0000256" key="4">
    <source>
        <dbReference type="ARBA" id="ARBA00012438"/>
    </source>
</evidence>
<evidence type="ECO:0000256" key="14">
    <source>
        <dbReference type="SAM" id="Phobius"/>
    </source>
</evidence>
<dbReference type="Gene3D" id="6.10.340.10">
    <property type="match status" value="1"/>
</dbReference>
<dbReference type="Gene3D" id="3.30.565.10">
    <property type="entry name" value="Histidine kinase-like ATPase, C-terminal domain"/>
    <property type="match status" value="1"/>
</dbReference>
<dbReference type="InterPro" id="IPR003660">
    <property type="entry name" value="HAMP_dom"/>
</dbReference>
<dbReference type="GO" id="GO:0045121">
    <property type="term" value="C:membrane raft"/>
    <property type="evidence" value="ECO:0007669"/>
    <property type="project" value="UniProtKB-SubCell"/>
</dbReference>
<evidence type="ECO:0000259" key="15">
    <source>
        <dbReference type="PROSITE" id="PS50109"/>
    </source>
</evidence>
<keyword evidence="10" id="KW-0067">ATP-binding</keyword>
<keyword evidence="14" id="KW-1133">Transmembrane helix</keyword>
<keyword evidence="18" id="KW-1185">Reference proteome</keyword>
<dbReference type="FunFam" id="1.10.287.130:FF:000001">
    <property type="entry name" value="Two-component sensor histidine kinase"/>
    <property type="match status" value="1"/>
</dbReference>
<feature type="coiled-coil region" evidence="13">
    <location>
        <begin position="313"/>
        <end position="361"/>
    </location>
</feature>
<keyword evidence="7" id="KW-0808">Transferase</keyword>
<evidence type="ECO:0000256" key="3">
    <source>
        <dbReference type="ARBA" id="ARBA00004314"/>
    </source>
</evidence>
<feature type="transmembrane region" description="Helical" evidence="14">
    <location>
        <begin position="25"/>
        <end position="48"/>
    </location>
</feature>
<keyword evidence="9 17" id="KW-0418">Kinase</keyword>
<dbReference type="InterPro" id="IPR005467">
    <property type="entry name" value="His_kinase_dom"/>
</dbReference>
<dbReference type="PRINTS" id="PR00344">
    <property type="entry name" value="BCTRLSENSOR"/>
</dbReference>
<dbReference type="EMBL" id="OX365700">
    <property type="protein sequence ID" value="CAI4032276.1"/>
    <property type="molecule type" value="Genomic_DNA"/>
</dbReference>
<dbReference type="GO" id="GO:0005524">
    <property type="term" value="F:ATP binding"/>
    <property type="evidence" value="ECO:0007669"/>
    <property type="project" value="UniProtKB-KW"/>
</dbReference>
<dbReference type="Pfam" id="PF00672">
    <property type="entry name" value="HAMP"/>
    <property type="match status" value="1"/>
</dbReference>
<evidence type="ECO:0000259" key="16">
    <source>
        <dbReference type="PROSITE" id="PS50885"/>
    </source>
</evidence>
<dbReference type="InterPro" id="IPR004358">
    <property type="entry name" value="Sig_transdc_His_kin-like_C"/>
</dbReference>
<dbReference type="FunFam" id="3.30.565.10:FF:000023">
    <property type="entry name" value="PAS domain-containing sensor histidine kinase"/>
    <property type="match status" value="1"/>
</dbReference>
<keyword evidence="8" id="KW-0547">Nucleotide-binding</keyword>
<dbReference type="Pfam" id="PF00512">
    <property type="entry name" value="HisKA"/>
    <property type="match status" value="1"/>
</dbReference>
<dbReference type="KEGG" id="nti:DNFV4_02705"/>
<dbReference type="GO" id="GO:0000155">
    <property type="term" value="F:phosphorelay sensor kinase activity"/>
    <property type="evidence" value="ECO:0007669"/>
    <property type="project" value="InterPro"/>
</dbReference>
<keyword evidence="5" id="KW-1003">Cell membrane</keyword>
<comment type="subcellular location">
    <subcellularLocation>
        <location evidence="2">Cell membrane</location>
    </subcellularLocation>
    <subcellularLocation>
        <location evidence="3">Membrane raft</location>
        <topology evidence="3">Multi-pass membrane protein</topology>
    </subcellularLocation>
</comment>
<evidence type="ECO:0000256" key="6">
    <source>
        <dbReference type="ARBA" id="ARBA00022553"/>
    </source>
</evidence>
<dbReference type="SMART" id="SM00304">
    <property type="entry name" value="HAMP"/>
    <property type="match status" value="1"/>
</dbReference>
<evidence type="ECO:0000256" key="11">
    <source>
        <dbReference type="ARBA" id="ARBA00023012"/>
    </source>
</evidence>
<dbReference type="EC" id="2.7.13.3" evidence="4"/>
<organism evidence="17 18">
    <name type="scientific">Nitrospira tepida</name>
    <dbReference type="NCBI Taxonomy" id="2973512"/>
    <lineage>
        <taxon>Bacteria</taxon>
        <taxon>Pseudomonadati</taxon>
        <taxon>Nitrospirota</taxon>
        <taxon>Nitrospiria</taxon>
        <taxon>Nitrospirales</taxon>
        <taxon>Nitrospiraceae</taxon>
        <taxon>Nitrospira</taxon>
    </lineage>
</organism>
<accession>A0AA86N088</accession>
<dbReference type="Proteomes" id="UP001179121">
    <property type="component" value="Chromosome"/>
</dbReference>
<dbReference type="GO" id="GO:0005886">
    <property type="term" value="C:plasma membrane"/>
    <property type="evidence" value="ECO:0007669"/>
    <property type="project" value="UniProtKB-SubCell"/>
</dbReference>
<dbReference type="InterPro" id="IPR036890">
    <property type="entry name" value="HATPase_C_sf"/>
</dbReference>
<evidence type="ECO:0000256" key="13">
    <source>
        <dbReference type="SAM" id="Coils"/>
    </source>
</evidence>
<evidence type="ECO:0000256" key="8">
    <source>
        <dbReference type="ARBA" id="ARBA00022741"/>
    </source>
</evidence>
<dbReference type="SMART" id="SM00387">
    <property type="entry name" value="HATPase_c"/>
    <property type="match status" value="1"/>
</dbReference>
<dbReference type="PROSITE" id="PS50885">
    <property type="entry name" value="HAMP"/>
    <property type="match status" value="1"/>
</dbReference>
<dbReference type="CDD" id="cd06225">
    <property type="entry name" value="HAMP"/>
    <property type="match status" value="1"/>
</dbReference>
<dbReference type="InterPro" id="IPR036097">
    <property type="entry name" value="HisK_dim/P_sf"/>
</dbReference>
<evidence type="ECO:0000256" key="2">
    <source>
        <dbReference type="ARBA" id="ARBA00004236"/>
    </source>
</evidence>
<proteinExistence type="predicted"/>
<dbReference type="SUPFAM" id="SSF55874">
    <property type="entry name" value="ATPase domain of HSP90 chaperone/DNA topoisomerase II/histidine kinase"/>
    <property type="match status" value="1"/>
</dbReference>
<dbReference type="RefSeq" id="WP_289269015.1">
    <property type="nucleotide sequence ID" value="NZ_OX365700.1"/>
</dbReference>
<evidence type="ECO:0000313" key="18">
    <source>
        <dbReference type="Proteomes" id="UP001179121"/>
    </source>
</evidence>
<dbReference type="PANTHER" id="PTHR43711:SF1">
    <property type="entry name" value="HISTIDINE KINASE 1"/>
    <property type="match status" value="1"/>
</dbReference>
<feature type="domain" description="Histidine kinase" evidence="15">
    <location>
        <begin position="361"/>
        <end position="580"/>
    </location>
</feature>
<comment type="catalytic activity">
    <reaction evidence="1">
        <text>ATP + protein L-histidine = ADP + protein N-phospho-L-histidine.</text>
        <dbReference type="EC" id="2.7.13.3"/>
    </reaction>
</comment>
<dbReference type="Gene3D" id="1.10.287.130">
    <property type="match status" value="1"/>
</dbReference>
<keyword evidence="14" id="KW-0812">Transmembrane</keyword>
<reference evidence="17" key="1">
    <citation type="submission" date="2022-10" db="EMBL/GenBank/DDBJ databases">
        <authorList>
            <person name="Koch H."/>
        </authorList>
    </citation>
    <scope>NUCLEOTIDE SEQUENCE</scope>
    <source>
        <strain evidence="17">DNF</strain>
    </source>
</reference>
<dbReference type="CDD" id="cd16922">
    <property type="entry name" value="HATPase_EvgS-ArcB-TorS-like"/>
    <property type="match status" value="1"/>
</dbReference>
<dbReference type="AlphaFoldDB" id="A0AA86N088"/>
<evidence type="ECO:0000256" key="12">
    <source>
        <dbReference type="ARBA" id="ARBA00023136"/>
    </source>
</evidence>
<evidence type="ECO:0000256" key="1">
    <source>
        <dbReference type="ARBA" id="ARBA00000085"/>
    </source>
</evidence>
<dbReference type="SUPFAM" id="SSF47384">
    <property type="entry name" value="Homodimeric domain of signal transducing histidine kinase"/>
    <property type="match status" value="1"/>
</dbReference>
<keyword evidence="11" id="KW-0902">Two-component regulatory system</keyword>
<dbReference type="Pfam" id="PF02518">
    <property type="entry name" value="HATPase_c"/>
    <property type="match status" value="1"/>
</dbReference>
<gene>
    <name evidence="17" type="ORF">DNFV4_02705</name>
</gene>
<keyword evidence="6" id="KW-0597">Phosphoprotein</keyword>
<dbReference type="CDD" id="cd00082">
    <property type="entry name" value="HisKA"/>
    <property type="match status" value="1"/>
</dbReference>
<feature type="transmembrane region" description="Helical" evidence="14">
    <location>
        <begin position="249"/>
        <end position="268"/>
    </location>
</feature>
<dbReference type="SMART" id="SM00388">
    <property type="entry name" value="HisKA"/>
    <property type="match status" value="1"/>
</dbReference>
<feature type="domain" description="HAMP" evidence="16">
    <location>
        <begin position="269"/>
        <end position="321"/>
    </location>
</feature>
<evidence type="ECO:0000256" key="5">
    <source>
        <dbReference type="ARBA" id="ARBA00022475"/>
    </source>
</evidence>
<protein>
    <recommendedName>
        <fullName evidence="4">histidine kinase</fullName>
        <ecNumber evidence="4">2.7.13.3</ecNumber>
    </recommendedName>
</protein>
<evidence type="ECO:0000256" key="7">
    <source>
        <dbReference type="ARBA" id="ARBA00022679"/>
    </source>
</evidence>
<name>A0AA86N088_9BACT</name>
<evidence type="ECO:0000256" key="9">
    <source>
        <dbReference type="ARBA" id="ARBA00022777"/>
    </source>
</evidence>
<dbReference type="SUPFAM" id="SSF158472">
    <property type="entry name" value="HAMP domain-like"/>
    <property type="match status" value="1"/>
</dbReference>
<evidence type="ECO:0000313" key="17">
    <source>
        <dbReference type="EMBL" id="CAI4032276.1"/>
    </source>
</evidence>
<evidence type="ECO:0000256" key="10">
    <source>
        <dbReference type="ARBA" id="ARBA00022840"/>
    </source>
</evidence>
<keyword evidence="12 14" id="KW-0472">Membrane</keyword>
<sequence length="586" mass="64528">METIHPTVQARDGLSSARLSRFRSWTFKLIVLAGAVLVLACAAVGWFFSDRLAQMTTQGLLRNGTLLAETIAGSGRYSVIARDLPRLEQLVEGALIDPDVAYVLIAEMDGEPLVVRGKAVWTLGTNQEPWSVPLPRVSAERRNLLESSRSEGPSVSAFFLREGQLLPAPNPGFWDVLFRGDALHYDVLFPIRRDPGRSPPDLTFGLAQDEQVILGGPRSRSVDHPLGLIQIGLSAKNPQRLLRGLLSELAWLTLLIMGGGIAAVAFLSHRLTQPLVALRDAARQISRGDYSASLATPSADEVGDLSESFNVMARSLQERDGALRELLQTLEERIEARTRELRQANERLQQLDQLKTSLLSNVSHELRTPLTSMKVHLENLLDGVDGTLDQKQRLSLERVQGNLERLRRMIDDLLDLSRLQAGRWALSLTAVHPLDLVADAMATLRHFAVEKRVDVRLDVPLSMPEVSVDRDKLVRVLTNLVHNALKFTEPGGHIIVRILEDHGECVVFSVEDTGCGIAVQDLDSIFLPFYRTPSSATQVRGSGLGLSITKHLVELHHGHIAVESAVGRGSRFTVTIPRHSDKGVGI</sequence>
<dbReference type="InterPro" id="IPR003594">
    <property type="entry name" value="HATPase_dom"/>
</dbReference>
<dbReference type="PROSITE" id="PS50109">
    <property type="entry name" value="HIS_KIN"/>
    <property type="match status" value="1"/>
</dbReference>